<feature type="signal peptide" evidence="1">
    <location>
        <begin position="1"/>
        <end position="23"/>
    </location>
</feature>
<dbReference type="Proteomes" id="UP001172155">
    <property type="component" value="Unassembled WGS sequence"/>
</dbReference>
<evidence type="ECO:0000313" key="3">
    <source>
        <dbReference type="Proteomes" id="UP001172155"/>
    </source>
</evidence>
<evidence type="ECO:0000256" key="1">
    <source>
        <dbReference type="SAM" id="SignalP"/>
    </source>
</evidence>
<sequence>MPRIPFNVALAAFLVLLLSSVTAGNPITETPDGVVEASRARPPCTGNDGCVNYAHRRCGDPFASARCIQGFCCASCRDKC</sequence>
<protein>
    <submittedName>
        <fullName evidence="2">Uncharacterized protein</fullName>
    </submittedName>
</protein>
<dbReference type="EMBL" id="JAUKUD010000001">
    <property type="protein sequence ID" value="KAK0752774.1"/>
    <property type="molecule type" value="Genomic_DNA"/>
</dbReference>
<accession>A0AA40KB89</accession>
<feature type="chain" id="PRO_5041316345" evidence="1">
    <location>
        <begin position="24"/>
        <end position="80"/>
    </location>
</feature>
<dbReference type="AlphaFoldDB" id="A0AA40KB89"/>
<gene>
    <name evidence="2" type="ORF">B0T18DRAFT_423449</name>
</gene>
<proteinExistence type="predicted"/>
<evidence type="ECO:0000313" key="2">
    <source>
        <dbReference type="EMBL" id="KAK0752774.1"/>
    </source>
</evidence>
<comment type="caution">
    <text evidence="2">The sequence shown here is derived from an EMBL/GenBank/DDBJ whole genome shotgun (WGS) entry which is preliminary data.</text>
</comment>
<reference evidence="2" key="1">
    <citation type="submission" date="2023-06" db="EMBL/GenBank/DDBJ databases">
        <title>Genome-scale phylogeny and comparative genomics of the fungal order Sordariales.</title>
        <authorList>
            <consortium name="Lawrence Berkeley National Laboratory"/>
            <person name="Hensen N."/>
            <person name="Bonometti L."/>
            <person name="Westerberg I."/>
            <person name="Brannstrom I.O."/>
            <person name="Guillou S."/>
            <person name="Cros-Aarteil S."/>
            <person name="Calhoun S."/>
            <person name="Haridas S."/>
            <person name="Kuo A."/>
            <person name="Mondo S."/>
            <person name="Pangilinan J."/>
            <person name="Riley R."/>
            <person name="LaButti K."/>
            <person name="Andreopoulos B."/>
            <person name="Lipzen A."/>
            <person name="Chen C."/>
            <person name="Yanf M."/>
            <person name="Daum C."/>
            <person name="Ng V."/>
            <person name="Clum A."/>
            <person name="Steindorff A."/>
            <person name="Ohm R."/>
            <person name="Martin F."/>
            <person name="Silar P."/>
            <person name="Natvig D."/>
            <person name="Lalanne C."/>
            <person name="Gautier V."/>
            <person name="Ament-velasquez S.L."/>
            <person name="Kruys A."/>
            <person name="Hutchinson M.I."/>
            <person name="Powell A.J."/>
            <person name="Barry K."/>
            <person name="Miller A.N."/>
            <person name="Grigoriev I.V."/>
            <person name="Debuchy R."/>
            <person name="Gladieux P."/>
            <person name="Thoren M.H."/>
            <person name="Johannesson H."/>
        </authorList>
    </citation>
    <scope>NUCLEOTIDE SEQUENCE</scope>
    <source>
        <strain evidence="2">SMH3187-1</strain>
    </source>
</reference>
<keyword evidence="1" id="KW-0732">Signal</keyword>
<organism evidence="2 3">
    <name type="scientific">Schizothecium vesticola</name>
    <dbReference type="NCBI Taxonomy" id="314040"/>
    <lineage>
        <taxon>Eukaryota</taxon>
        <taxon>Fungi</taxon>
        <taxon>Dikarya</taxon>
        <taxon>Ascomycota</taxon>
        <taxon>Pezizomycotina</taxon>
        <taxon>Sordariomycetes</taxon>
        <taxon>Sordariomycetidae</taxon>
        <taxon>Sordariales</taxon>
        <taxon>Schizotheciaceae</taxon>
        <taxon>Schizothecium</taxon>
    </lineage>
</organism>
<keyword evidence="3" id="KW-1185">Reference proteome</keyword>
<name>A0AA40KB89_9PEZI</name>